<gene>
    <name evidence="3" type="ORF">Ae201684_013273</name>
</gene>
<keyword evidence="4" id="KW-1185">Reference proteome</keyword>
<keyword evidence="1" id="KW-0732">Signal</keyword>
<dbReference type="PANTHER" id="PTHR45856:SF25">
    <property type="entry name" value="FUNGAL LIPASE-LIKE DOMAIN-CONTAINING PROTEIN"/>
    <property type="match status" value="1"/>
</dbReference>
<protein>
    <recommendedName>
        <fullName evidence="2">Fungal lipase-type domain-containing protein</fullName>
    </recommendedName>
</protein>
<evidence type="ECO:0000313" key="4">
    <source>
        <dbReference type="Proteomes" id="UP000481153"/>
    </source>
</evidence>
<dbReference type="EMBL" id="VJMJ01000170">
    <property type="protein sequence ID" value="KAF0728972.1"/>
    <property type="molecule type" value="Genomic_DNA"/>
</dbReference>
<dbReference type="InterPro" id="IPR051218">
    <property type="entry name" value="Sec_MonoDiacylglyc_Lipase"/>
</dbReference>
<dbReference type="Gene3D" id="3.40.50.1820">
    <property type="entry name" value="alpha/beta hydrolase"/>
    <property type="match status" value="1"/>
</dbReference>
<evidence type="ECO:0000256" key="1">
    <source>
        <dbReference type="SAM" id="SignalP"/>
    </source>
</evidence>
<comment type="caution">
    <text evidence="3">The sequence shown here is derived from an EMBL/GenBank/DDBJ whole genome shotgun (WGS) entry which is preliminary data.</text>
</comment>
<dbReference type="VEuPathDB" id="FungiDB:AeMF1_020833"/>
<evidence type="ECO:0000259" key="2">
    <source>
        <dbReference type="Pfam" id="PF01764"/>
    </source>
</evidence>
<name>A0A6G0WNR6_9STRA</name>
<feature type="signal peptide" evidence="1">
    <location>
        <begin position="1"/>
        <end position="19"/>
    </location>
</feature>
<reference evidence="3 4" key="1">
    <citation type="submission" date="2019-07" db="EMBL/GenBank/DDBJ databases">
        <title>Genomics analysis of Aphanomyces spp. identifies a new class of oomycete effector associated with host adaptation.</title>
        <authorList>
            <person name="Gaulin E."/>
        </authorList>
    </citation>
    <scope>NUCLEOTIDE SEQUENCE [LARGE SCALE GENOMIC DNA]</scope>
    <source>
        <strain evidence="3 4">ATCC 201684</strain>
    </source>
</reference>
<dbReference type="Pfam" id="PF01764">
    <property type="entry name" value="Lipase_3"/>
    <property type="match status" value="1"/>
</dbReference>
<evidence type="ECO:0000313" key="3">
    <source>
        <dbReference type="EMBL" id="KAF0728972.1"/>
    </source>
</evidence>
<dbReference type="SUPFAM" id="SSF53474">
    <property type="entry name" value="alpha/beta-Hydrolases"/>
    <property type="match status" value="1"/>
</dbReference>
<dbReference type="PANTHER" id="PTHR45856">
    <property type="entry name" value="ALPHA/BETA-HYDROLASES SUPERFAMILY PROTEIN"/>
    <property type="match status" value="1"/>
</dbReference>
<organism evidence="3 4">
    <name type="scientific">Aphanomyces euteiches</name>
    <dbReference type="NCBI Taxonomy" id="100861"/>
    <lineage>
        <taxon>Eukaryota</taxon>
        <taxon>Sar</taxon>
        <taxon>Stramenopiles</taxon>
        <taxon>Oomycota</taxon>
        <taxon>Saprolegniomycetes</taxon>
        <taxon>Saprolegniales</taxon>
        <taxon>Verrucalvaceae</taxon>
        <taxon>Aphanomyces</taxon>
    </lineage>
</organism>
<dbReference type="CDD" id="cd00519">
    <property type="entry name" value="Lipase_3"/>
    <property type="match status" value="1"/>
</dbReference>
<sequence>MFWATAAAVAVASFVLASAAPTRAPVYEYTRTVLDGTSGVYNESHAIYLGRLVSTTYCPKKDVESWTCPPCGNVSKLQNLIVINDKSESFQGILGFTGTHVVVAFRGSMDVKNWVDNLSFLKTRPWPHIFPKAAIHRGFYAVYNSIQDKLFVALSSLFALHPSAPLIITGHSLGSAVAAIAVVDLHTRHNITTEFMLTFGEPRVGNAAFVSRLTHIVRDIHRITHWRDIVPHVPLEWQGYIHEAQEIWYTEDSTSFKLCDPGNGEDPLCSKQVPTISSFADHLVYLNITMSHLIC</sequence>
<feature type="domain" description="Fungal lipase-type" evidence="2">
    <location>
        <begin position="102"/>
        <end position="235"/>
    </location>
</feature>
<accession>A0A6G0WNR6</accession>
<dbReference type="AlphaFoldDB" id="A0A6G0WNR6"/>
<dbReference type="GO" id="GO:0006629">
    <property type="term" value="P:lipid metabolic process"/>
    <property type="evidence" value="ECO:0007669"/>
    <property type="project" value="InterPro"/>
</dbReference>
<dbReference type="Proteomes" id="UP000481153">
    <property type="component" value="Unassembled WGS sequence"/>
</dbReference>
<dbReference type="InterPro" id="IPR029058">
    <property type="entry name" value="AB_hydrolase_fold"/>
</dbReference>
<proteinExistence type="predicted"/>
<feature type="chain" id="PRO_5026119122" description="Fungal lipase-type domain-containing protein" evidence="1">
    <location>
        <begin position="20"/>
        <end position="295"/>
    </location>
</feature>
<dbReference type="InterPro" id="IPR002921">
    <property type="entry name" value="Fungal_lipase-type"/>
</dbReference>